<feature type="transmembrane region" description="Helical" evidence="1">
    <location>
        <begin position="91"/>
        <end position="112"/>
    </location>
</feature>
<keyword evidence="1" id="KW-1133">Transmembrane helix</keyword>
<keyword evidence="3" id="KW-1185">Reference proteome</keyword>
<evidence type="ECO:0000313" key="3">
    <source>
        <dbReference type="Proteomes" id="UP001374893"/>
    </source>
</evidence>
<gene>
    <name evidence="2" type="ORF">HAHE_24440</name>
</gene>
<protein>
    <submittedName>
        <fullName evidence="2">Uncharacterized protein</fullName>
    </submittedName>
</protein>
<evidence type="ECO:0000313" key="2">
    <source>
        <dbReference type="EMBL" id="BCX48536.1"/>
    </source>
</evidence>
<evidence type="ECO:0000256" key="1">
    <source>
        <dbReference type="SAM" id="Phobius"/>
    </source>
</evidence>
<name>A0ABN6H4G4_9BACT</name>
<feature type="transmembrane region" description="Helical" evidence="1">
    <location>
        <begin position="64"/>
        <end position="84"/>
    </location>
</feature>
<organism evidence="2 3">
    <name type="scientific">Haloferula helveola</name>
    <dbReference type="NCBI Taxonomy" id="490095"/>
    <lineage>
        <taxon>Bacteria</taxon>
        <taxon>Pseudomonadati</taxon>
        <taxon>Verrucomicrobiota</taxon>
        <taxon>Verrucomicrobiia</taxon>
        <taxon>Verrucomicrobiales</taxon>
        <taxon>Verrucomicrobiaceae</taxon>
        <taxon>Haloferula</taxon>
    </lineage>
</organism>
<reference evidence="2 3" key="1">
    <citation type="submission" date="2021-06" db="EMBL/GenBank/DDBJ databases">
        <title>Complete genome of Haloferula helveola possessing various polysaccharide degrading enzymes.</title>
        <authorList>
            <person name="Takami H."/>
            <person name="Huang C."/>
            <person name="Hamasaki K."/>
        </authorList>
    </citation>
    <scope>NUCLEOTIDE SEQUENCE [LARGE SCALE GENOMIC DNA]</scope>
    <source>
        <strain evidence="2 3">CN-1</strain>
    </source>
</reference>
<dbReference type="RefSeq" id="WP_338684829.1">
    <property type="nucleotide sequence ID" value="NZ_AP024702.1"/>
</dbReference>
<sequence>MTIDPHLSKPQHGLALLVHFVLLAFLAWRLTRHSADLSYGLLGTLCCIGQMILIFAFAADHLGYLVLASVIYCWVSWRFIGYIAEVDRSDLLKLAVSNPIFALIGVYSIFVATR</sequence>
<feature type="transmembrane region" description="Helical" evidence="1">
    <location>
        <begin position="12"/>
        <end position="30"/>
    </location>
</feature>
<keyword evidence="1" id="KW-0812">Transmembrane</keyword>
<dbReference type="Proteomes" id="UP001374893">
    <property type="component" value="Chromosome"/>
</dbReference>
<accession>A0ABN6H4G4</accession>
<keyword evidence="1" id="KW-0472">Membrane</keyword>
<dbReference type="EMBL" id="AP024702">
    <property type="protein sequence ID" value="BCX48536.1"/>
    <property type="molecule type" value="Genomic_DNA"/>
</dbReference>
<feature type="transmembrane region" description="Helical" evidence="1">
    <location>
        <begin position="37"/>
        <end position="58"/>
    </location>
</feature>
<proteinExistence type="predicted"/>